<protein>
    <submittedName>
        <fullName evidence="1">Uncharacterized protein</fullName>
    </submittedName>
</protein>
<reference evidence="1 2" key="1">
    <citation type="journal article" date="2015" name="Nature">
        <title>rRNA introns, odd ribosomes, and small enigmatic genomes across a large radiation of phyla.</title>
        <authorList>
            <person name="Brown C.T."/>
            <person name="Hug L.A."/>
            <person name="Thomas B.C."/>
            <person name="Sharon I."/>
            <person name="Castelle C.J."/>
            <person name="Singh A."/>
            <person name="Wilkins M.J."/>
            <person name="Williams K.H."/>
            <person name="Banfield J.F."/>
        </authorList>
    </citation>
    <scope>NUCLEOTIDE SEQUENCE [LARGE SCALE GENOMIC DNA]</scope>
</reference>
<dbReference type="AlphaFoldDB" id="A0A0G1DAX1"/>
<dbReference type="EMBL" id="LCFK01000002">
    <property type="protein sequence ID" value="KKS94819.1"/>
    <property type="molecule type" value="Genomic_DNA"/>
</dbReference>
<comment type="caution">
    <text evidence="1">The sequence shown here is derived from an EMBL/GenBank/DDBJ whole genome shotgun (WGS) entry which is preliminary data.</text>
</comment>
<accession>A0A0G1DAX1</accession>
<evidence type="ECO:0000313" key="2">
    <source>
        <dbReference type="Proteomes" id="UP000033980"/>
    </source>
</evidence>
<gene>
    <name evidence="1" type="ORF">UV68_C0002G0019</name>
</gene>
<name>A0A0G1DAX1_9BACT</name>
<proteinExistence type="predicted"/>
<dbReference type="Proteomes" id="UP000033980">
    <property type="component" value="Unassembled WGS sequence"/>
</dbReference>
<organism evidence="1 2">
    <name type="scientific">Candidatus Collierbacteria bacterium GW2011_GWC2_43_12</name>
    <dbReference type="NCBI Taxonomy" id="1618390"/>
    <lineage>
        <taxon>Bacteria</taxon>
        <taxon>Candidatus Collieribacteriota</taxon>
    </lineage>
</organism>
<evidence type="ECO:0000313" key="1">
    <source>
        <dbReference type="EMBL" id="KKS94819.1"/>
    </source>
</evidence>
<sequence length="56" mass="6640">MIDRSKQIFSLMRLSFLRNYETKMERSPPKKMISIDISVYNSYYSTYRLILGGILA</sequence>